<dbReference type="InterPro" id="IPR035587">
    <property type="entry name" value="DUS-like_FMN-bd"/>
</dbReference>
<dbReference type="GO" id="GO:0010181">
    <property type="term" value="F:FMN binding"/>
    <property type="evidence" value="ECO:0007669"/>
    <property type="project" value="UniProtKB-UniRule"/>
</dbReference>
<keyword evidence="12" id="KW-0547">Nucleotide-binding</keyword>
<keyword evidence="4 9" id="KW-0288">FMN</keyword>
<dbReference type="InterPro" id="IPR004653">
    <property type="entry name" value="DusA"/>
</dbReference>
<evidence type="ECO:0000313" key="14">
    <source>
        <dbReference type="EMBL" id="BCG49588.1"/>
    </source>
</evidence>
<dbReference type="CDD" id="cd02801">
    <property type="entry name" value="DUS_like_FMN"/>
    <property type="match status" value="1"/>
</dbReference>
<keyword evidence="7 9" id="KW-0694">RNA-binding</keyword>
<dbReference type="KEGG" id="parm:PADco_1680"/>
<proteinExistence type="inferred from homology"/>
<dbReference type="GO" id="GO:0050660">
    <property type="term" value="F:flavin adenine dinucleotide binding"/>
    <property type="evidence" value="ECO:0007669"/>
    <property type="project" value="InterPro"/>
</dbReference>
<feature type="binding site" evidence="9 12">
    <location>
        <position position="139"/>
    </location>
    <ligand>
        <name>FMN</name>
        <dbReference type="ChEBI" id="CHEBI:58210"/>
    </ligand>
</feature>
<comment type="similarity">
    <text evidence="10">Belongs to the dus family.</text>
</comment>
<dbReference type="EC" id="1.3.1.91" evidence="9"/>
<feature type="site" description="Interacts with tRNA" evidence="9">
    <location>
        <position position="97"/>
    </location>
</feature>
<comment type="catalytic activity">
    <reaction evidence="9">
        <text>5,6-dihydrouridine(20) in tRNA + NADP(+) = uridine(20) in tRNA + NADPH + H(+)</text>
        <dbReference type="Rhea" id="RHEA:53336"/>
        <dbReference type="Rhea" id="RHEA-COMP:13533"/>
        <dbReference type="Rhea" id="RHEA-COMP:13534"/>
        <dbReference type="ChEBI" id="CHEBI:15378"/>
        <dbReference type="ChEBI" id="CHEBI:57783"/>
        <dbReference type="ChEBI" id="CHEBI:58349"/>
        <dbReference type="ChEBI" id="CHEBI:65315"/>
        <dbReference type="ChEBI" id="CHEBI:74443"/>
        <dbReference type="EC" id="1.3.1.91"/>
    </reaction>
</comment>
<dbReference type="NCBIfam" id="NF008774">
    <property type="entry name" value="PRK11815.1"/>
    <property type="match status" value="1"/>
</dbReference>
<keyword evidence="15" id="KW-1185">Reference proteome</keyword>
<keyword evidence="3 9" id="KW-0285">Flavoprotein</keyword>
<dbReference type="AlphaFoldDB" id="A0A7R6W008"/>
<evidence type="ECO:0000256" key="4">
    <source>
        <dbReference type="ARBA" id="ARBA00022643"/>
    </source>
</evidence>
<sequence length="331" mass="38656">MNTINLIYNKRKISIAPMMNLTDRHCRMFHRQITRYTWLYTEMFTTQAILKGNKKNFLDFNIEEHPIAFQLGDNEPKKLAKSSKIIQKWGYDEINLNCGCPSDRVQNGFFGAILMTKPLLVSDCIKAIRDSVEIDVTVKHRIGIDNINSYDFVRDFVGTVASAGCRTFIVHARNAFLKKLNPKQNRKIPILKYNFVYNLKKDFPELEIIINGGIKTKKEIDLHLNHIDGVMLGREAYNNPFLMSNFDLNYYSNLPQYKIPTRIDIINRMILYIRQQLNNNKNLHINSITRHMLGLMKNIKGSRKFRQILSKPNLLTIDNFQLFLNTLNIPK</sequence>
<dbReference type="Proteomes" id="UP000595708">
    <property type="component" value="Chromosome"/>
</dbReference>
<dbReference type="Gene3D" id="3.20.20.70">
    <property type="entry name" value="Aldolase class I"/>
    <property type="match status" value="1"/>
</dbReference>
<dbReference type="RefSeq" id="WP_201329924.1">
    <property type="nucleotide sequence ID" value="NZ_AP023215.1"/>
</dbReference>
<dbReference type="InterPro" id="IPR001269">
    <property type="entry name" value="DUS_fam"/>
</dbReference>
<evidence type="ECO:0000256" key="12">
    <source>
        <dbReference type="PIRSR" id="PIRSR006621-2"/>
    </source>
</evidence>
<accession>A0A7R6W008</accession>
<evidence type="ECO:0000256" key="8">
    <source>
        <dbReference type="ARBA" id="ARBA00023002"/>
    </source>
</evidence>
<feature type="site" description="Interacts with tRNA; defines subfamily-specific binding signature" evidence="9">
    <location>
        <position position="306"/>
    </location>
</feature>
<dbReference type="GO" id="GO:0102264">
    <property type="term" value="F:tRNA-dihydrouridine20 synthase activity"/>
    <property type="evidence" value="ECO:0007669"/>
    <property type="project" value="UniProtKB-EC"/>
</dbReference>
<evidence type="ECO:0000256" key="10">
    <source>
        <dbReference type="PIRNR" id="PIRNR006621"/>
    </source>
</evidence>
<comment type="function">
    <text evidence="9">Catalyzes the synthesis of 5,6-dihydrouridine (D), a modified base found in the D-loop of most tRNAs, via the reduction of the C5-C6 double bond in target uridines. Specifically modifies U20 and U20a in tRNAs.</text>
</comment>
<reference evidence="14 15" key="1">
    <citation type="journal article" date="2020" name="Genome Biol. Evol.">
        <title>Comparative Genomics Underlines Multiple Roles of Profftella, an Obligate Symbiont of Psyllids: Providing Toxins, Vitamins, and Carotenoids.</title>
        <authorList>
            <person name="Nakabachi A."/>
            <person name="Piel J."/>
            <person name="Malenovsky I."/>
            <person name="Hirose Y."/>
        </authorList>
    </citation>
    <scope>NUCLEOTIDE SEQUENCE [LARGE SCALE GENOMIC DNA]</scope>
    <source>
        <strain evidence="14 15">Dco</strain>
    </source>
</reference>
<feature type="site" description="Interacts with tRNA; defines subfamily-specific binding signature" evidence="9">
    <location>
        <position position="303"/>
    </location>
</feature>
<evidence type="ECO:0000256" key="7">
    <source>
        <dbReference type="ARBA" id="ARBA00022884"/>
    </source>
</evidence>
<keyword evidence="6 9" id="KW-0521">NADP</keyword>
<comment type="similarity">
    <text evidence="9">Belongs to the Dus family. DusA subfamily.</text>
</comment>
<feature type="binding site" evidence="9 12">
    <location>
        <begin position="211"/>
        <end position="213"/>
    </location>
    <ligand>
        <name>FMN</name>
        <dbReference type="ChEBI" id="CHEBI:58210"/>
    </ligand>
</feature>
<dbReference type="HAMAP" id="MF_02041">
    <property type="entry name" value="DusA_subfam"/>
    <property type="match status" value="1"/>
</dbReference>
<comment type="cofactor">
    <cofactor evidence="1 9 10 12">
        <name>FMN</name>
        <dbReference type="ChEBI" id="CHEBI:58210"/>
    </cofactor>
</comment>
<comment type="catalytic activity">
    <reaction evidence="9">
        <text>5,6-dihydrouridine(20a) in tRNA + NAD(+) = uridine(20a) in tRNA + NADH + H(+)</text>
        <dbReference type="Rhea" id="RHEA:53348"/>
        <dbReference type="Rhea" id="RHEA-COMP:13535"/>
        <dbReference type="Rhea" id="RHEA-COMP:13536"/>
        <dbReference type="ChEBI" id="CHEBI:15378"/>
        <dbReference type="ChEBI" id="CHEBI:57540"/>
        <dbReference type="ChEBI" id="CHEBI:57945"/>
        <dbReference type="ChEBI" id="CHEBI:65315"/>
        <dbReference type="ChEBI" id="CHEBI:74443"/>
    </reaction>
</comment>
<feature type="binding site" evidence="9 12">
    <location>
        <begin position="17"/>
        <end position="19"/>
    </location>
    <ligand>
        <name>FMN</name>
        <dbReference type="ChEBI" id="CHEBI:58210"/>
    </ligand>
</feature>
<comment type="catalytic activity">
    <reaction evidence="9">
        <text>5,6-dihydrouridine(20a) in tRNA + NADP(+) = uridine(20a) in tRNA + NADPH + H(+)</text>
        <dbReference type="Rhea" id="RHEA:53344"/>
        <dbReference type="Rhea" id="RHEA-COMP:13535"/>
        <dbReference type="Rhea" id="RHEA-COMP:13536"/>
        <dbReference type="ChEBI" id="CHEBI:15378"/>
        <dbReference type="ChEBI" id="CHEBI:57783"/>
        <dbReference type="ChEBI" id="CHEBI:58349"/>
        <dbReference type="ChEBI" id="CHEBI:65315"/>
        <dbReference type="ChEBI" id="CHEBI:74443"/>
    </reaction>
</comment>
<dbReference type="SUPFAM" id="SSF51395">
    <property type="entry name" value="FMN-linked oxidoreductases"/>
    <property type="match status" value="1"/>
</dbReference>
<dbReference type="InterPro" id="IPR018517">
    <property type="entry name" value="tRNA_hU_synthase_CS"/>
</dbReference>
<feature type="binding site" evidence="9 12">
    <location>
        <begin position="233"/>
        <end position="234"/>
    </location>
    <ligand>
        <name>FMN</name>
        <dbReference type="ChEBI" id="CHEBI:58210"/>
    </ligand>
</feature>
<feature type="binding site" evidence="9 12">
    <location>
        <position position="70"/>
    </location>
    <ligand>
        <name>FMN</name>
        <dbReference type="ChEBI" id="CHEBI:58210"/>
    </ligand>
</feature>
<dbReference type="PIRSF" id="PIRSF006621">
    <property type="entry name" value="Dus"/>
    <property type="match status" value="1"/>
</dbReference>
<dbReference type="PANTHER" id="PTHR42907:SF1">
    <property type="entry name" value="FMN-LINKED OXIDOREDUCTASES SUPERFAMILY PROTEIN"/>
    <property type="match status" value="1"/>
</dbReference>
<evidence type="ECO:0000256" key="1">
    <source>
        <dbReference type="ARBA" id="ARBA00001917"/>
    </source>
</evidence>
<evidence type="ECO:0000256" key="6">
    <source>
        <dbReference type="ARBA" id="ARBA00022857"/>
    </source>
</evidence>
<keyword evidence="8 9" id="KW-0560">Oxidoreductase</keyword>
<keyword evidence="5 9" id="KW-0819">tRNA processing</keyword>
<evidence type="ECO:0000259" key="13">
    <source>
        <dbReference type="Pfam" id="PF01207"/>
    </source>
</evidence>
<evidence type="ECO:0000256" key="9">
    <source>
        <dbReference type="HAMAP-Rule" id="MF_02041"/>
    </source>
</evidence>
<dbReference type="InterPro" id="IPR013785">
    <property type="entry name" value="Aldolase_TIM"/>
</dbReference>
<evidence type="ECO:0000313" key="15">
    <source>
        <dbReference type="Proteomes" id="UP000595708"/>
    </source>
</evidence>
<protein>
    <recommendedName>
        <fullName evidence="9">tRNA-dihydrouridine(20/20a) synthase</fullName>
        <ecNumber evidence="9">1.3.1.91</ecNumber>
    </recommendedName>
    <alternativeName>
        <fullName evidence="9">U20-specific dihydrouridine synthase</fullName>
        <shortName evidence="9">U20-specific Dus</shortName>
    </alternativeName>
    <alternativeName>
        <fullName evidence="9">tRNA-dihydrouridine synthase A</fullName>
    </alternativeName>
</protein>
<dbReference type="GO" id="GO:0000049">
    <property type="term" value="F:tRNA binding"/>
    <property type="evidence" value="ECO:0007669"/>
    <property type="project" value="UniProtKB-UniRule"/>
</dbReference>
<feature type="domain" description="DUS-like FMN-binding" evidence="13">
    <location>
        <begin position="15"/>
        <end position="311"/>
    </location>
</feature>
<dbReference type="NCBIfam" id="TIGR00742">
    <property type="entry name" value="yjbN"/>
    <property type="match status" value="1"/>
</dbReference>
<evidence type="ECO:0000256" key="11">
    <source>
        <dbReference type="PIRSR" id="PIRSR006621-1"/>
    </source>
</evidence>
<dbReference type="PROSITE" id="PS01136">
    <property type="entry name" value="UPF0034"/>
    <property type="match status" value="1"/>
</dbReference>
<feature type="active site" description="Proton donor" evidence="9 11">
    <location>
        <position position="100"/>
    </location>
</feature>
<dbReference type="PANTHER" id="PTHR42907">
    <property type="entry name" value="FMN-LINKED OXIDOREDUCTASES SUPERFAMILY PROTEIN"/>
    <property type="match status" value="1"/>
</dbReference>
<evidence type="ECO:0000256" key="3">
    <source>
        <dbReference type="ARBA" id="ARBA00022630"/>
    </source>
</evidence>
<organism evidence="14 15">
    <name type="scientific">Candidatus Profftella armatura</name>
    <name type="common">Diaphorina cf. continua</name>
    <dbReference type="NCBI Taxonomy" id="2661583"/>
    <lineage>
        <taxon>Bacteria</taxon>
        <taxon>Pseudomonadati</taxon>
        <taxon>Pseudomonadota</taxon>
        <taxon>Betaproteobacteria</taxon>
        <taxon>Candidatus Profftella</taxon>
    </lineage>
</organism>
<keyword evidence="2 9" id="KW-0820">tRNA-binding</keyword>
<feature type="binding site" evidence="9 12">
    <location>
        <position position="171"/>
    </location>
    <ligand>
        <name>FMN</name>
        <dbReference type="ChEBI" id="CHEBI:58210"/>
    </ligand>
</feature>
<evidence type="ECO:0000256" key="5">
    <source>
        <dbReference type="ARBA" id="ARBA00022694"/>
    </source>
</evidence>
<dbReference type="EMBL" id="AP023215">
    <property type="protein sequence ID" value="BCG49588.1"/>
    <property type="molecule type" value="Genomic_DNA"/>
</dbReference>
<feature type="site" description="Interacts with tRNA; defines subfamily-specific binding signature" evidence="9">
    <location>
        <position position="183"/>
    </location>
</feature>
<feature type="site" description="Interacts with tRNA" evidence="9">
    <location>
        <position position="186"/>
    </location>
</feature>
<gene>
    <name evidence="9 14" type="primary">dusA</name>
    <name evidence="14" type="ORF">PADco_1680</name>
</gene>
<dbReference type="Pfam" id="PF01207">
    <property type="entry name" value="Dus"/>
    <property type="match status" value="1"/>
</dbReference>
<evidence type="ECO:0000256" key="2">
    <source>
        <dbReference type="ARBA" id="ARBA00022555"/>
    </source>
</evidence>
<name>A0A7R6W008_9PROT</name>
<dbReference type="Gene3D" id="1.20.120.1460">
    <property type="match status" value="1"/>
</dbReference>
<comment type="catalytic activity">
    <reaction evidence="9">
        <text>5,6-dihydrouridine(20) in tRNA + NAD(+) = uridine(20) in tRNA + NADH + H(+)</text>
        <dbReference type="Rhea" id="RHEA:53340"/>
        <dbReference type="Rhea" id="RHEA-COMP:13533"/>
        <dbReference type="Rhea" id="RHEA-COMP:13534"/>
        <dbReference type="ChEBI" id="CHEBI:15378"/>
        <dbReference type="ChEBI" id="CHEBI:57540"/>
        <dbReference type="ChEBI" id="CHEBI:57945"/>
        <dbReference type="ChEBI" id="CHEBI:65315"/>
        <dbReference type="ChEBI" id="CHEBI:74443"/>
        <dbReference type="EC" id="1.3.1.91"/>
    </reaction>
</comment>